<name>A0ABU1IN30_9BACL</name>
<dbReference type="Gene3D" id="1.10.287.700">
    <property type="entry name" value="Helix hairpin bin"/>
    <property type="match status" value="1"/>
</dbReference>
<keyword evidence="2" id="KW-0472">Membrane</keyword>
<evidence type="ECO:0000313" key="4">
    <source>
        <dbReference type="Proteomes" id="UP001185012"/>
    </source>
</evidence>
<keyword evidence="2" id="KW-0812">Transmembrane</keyword>
<comment type="caution">
    <text evidence="3">The sequence shown here is derived from an EMBL/GenBank/DDBJ whole genome shotgun (WGS) entry which is preliminary data.</text>
</comment>
<keyword evidence="4" id="KW-1185">Reference proteome</keyword>
<keyword evidence="2" id="KW-1133">Transmembrane helix</keyword>
<organism evidence="3 4">
    <name type="scientific">Desmospora profundinema</name>
    <dbReference type="NCBI Taxonomy" id="1571184"/>
    <lineage>
        <taxon>Bacteria</taxon>
        <taxon>Bacillati</taxon>
        <taxon>Bacillota</taxon>
        <taxon>Bacilli</taxon>
        <taxon>Bacillales</taxon>
        <taxon>Thermoactinomycetaceae</taxon>
        <taxon>Desmospora</taxon>
    </lineage>
</organism>
<reference evidence="3 4" key="1">
    <citation type="submission" date="2023-07" db="EMBL/GenBank/DDBJ databases">
        <title>Genomic Encyclopedia of Type Strains, Phase IV (KMG-IV): sequencing the most valuable type-strain genomes for metagenomic binning, comparative biology and taxonomic classification.</title>
        <authorList>
            <person name="Goeker M."/>
        </authorList>
    </citation>
    <scope>NUCLEOTIDE SEQUENCE [LARGE SCALE GENOMIC DNA]</scope>
    <source>
        <strain evidence="3 4">DSM 45903</strain>
    </source>
</reference>
<sequence>MNKWFSWIGKIILNKRGSQTIEYVAVMAGAALLGMILTSVFESNEVQNALKEKIECVITQECNETEVASNKKSDKDSSGYIPDSVINPADDQLPESDPSLNPMNFHDYNWEYSWEQTNDTSQSDEKPPKDEGFFSKLKREAGEAWDGFKEKANDVWEGTKEVTSDTWDGIQSGAEAAWEWTKEHKEEIGAGLTIAAGVGLMFVPGGQFIGGSILVGALVSGGIAAYSGSDSKEIAQAAMFGGLTGAIGGGVGNVVGRGLMAGLSRAASSNFIRTRFPALASGMSAGGSESLADDFLHGRKLNWKNAGIAALTAGGMLVGGSFGTQLMNAATPTGPMAGIKAANKADIEIPNVVSKPVYNNVEAPKYFRGEDGKLYARSNETGRKTRMVNQQYAGKKHPDTGVPYDKHANPIFDSKGDFQLKEESLLRSRNSHFREMDKELYNAVAVKKDAQIRSRFTKDELKFIEDHKKKPPNYTWHHHQEVGKMQLVDRVKHKDTDHTGGYALWGKGQLKGGNNK</sequence>
<evidence type="ECO:0000256" key="1">
    <source>
        <dbReference type="SAM" id="MobiDB-lite"/>
    </source>
</evidence>
<accession>A0ABU1IN30</accession>
<gene>
    <name evidence="3" type="ORF">JOE21_002178</name>
</gene>
<evidence type="ECO:0000313" key="3">
    <source>
        <dbReference type="EMBL" id="MDR6226172.1"/>
    </source>
</evidence>
<feature type="transmembrane region" description="Helical" evidence="2">
    <location>
        <begin position="21"/>
        <end position="41"/>
    </location>
</feature>
<dbReference type="RefSeq" id="WP_309865720.1">
    <property type="nucleotide sequence ID" value="NZ_JAVDQG010000004.1"/>
</dbReference>
<dbReference type="Pfam" id="PF12639">
    <property type="entry name" value="Colicin-DNase"/>
    <property type="match status" value="1"/>
</dbReference>
<dbReference type="Proteomes" id="UP001185012">
    <property type="component" value="Unassembled WGS sequence"/>
</dbReference>
<evidence type="ECO:0000256" key="2">
    <source>
        <dbReference type="SAM" id="Phobius"/>
    </source>
</evidence>
<proteinExistence type="predicted"/>
<feature type="region of interest" description="Disordered" evidence="1">
    <location>
        <begin position="65"/>
        <end position="100"/>
    </location>
</feature>
<protein>
    <submittedName>
        <fullName evidence="3">ElaB/YqjD/DUF883 family membrane-anchored ribosome-binding protein</fullName>
    </submittedName>
</protein>
<dbReference type="EMBL" id="JAVDQG010000004">
    <property type="protein sequence ID" value="MDR6226172.1"/>
    <property type="molecule type" value="Genomic_DNA"/>
</dbReference>